<gene>
    <name evidence="2" type="ORF">CEW89_08400</name>
</gene>
<dbReference type="RefSeq" id="WP_096805578.1">
    <property type="nucleotide sequence ID" value="NZ_CP022196.1"/>
</dbReference>
<organism evidence="2 3">
    <name type="scientific">Celeribacter ethanolicus</name>
    <dbReference type="NCBI Taxonomy" id="1758178"/>
    <lineage>
        <taxon>Bacteria</taxon>
        <taxon>Pseudomonadati</taxon>
        <taxon>Pseudomonadota</taxon>
        <taxon>Alphaproteobacteria</taxon>
        <taxon>Rhodobacterales</taxon>
        <taxon>Roseobacteraceae</taxon>
        <taxon>Celeribacter</taxon>
    </lineage>
</organism>
<sequence length="671" mass="70527">MGASEEADLLVSIGLTERQYMQSLARLEASSVKAAKRNERAFSRANKSITSGYQKAHRAQSNFAYGARNASLQFSQVLQQGAVTGDYFRALAIQLPDLAIGFGTFGIAAGALAPILLSVGQGILENGANAKEAKEAVEDLEKAYKSFESAKSAASVGVDDLIKTYGMAAASQAREMLLNQQELAGVNLMKQLSKTAGILSSVQFGSFSAQSAQEWEAFGAKLDQYRAEAEELSKLDFGEGLTEAQNLRVQEIDEFLARTLNLQSDLAKIQDQFGVSATEAGRLAAAFVQLADADGAREQADAAENLRNKLKEAAEQIGNMDDETRALYEQLFNVQDAALRVAAVDIAAGIRSAKSDAVELQKILTDIANLGNIADAEQSAGRVSTYVGRGTVNPNATDIALMRGGGVDTAAEQAHYASLKKSRSGGGSARDLAKDYDSLRSSLDPVYAATMAYEKAQELLNAALKAGKIDQTEYAVTLDLATQKFDEATKQAGLFDLTTQSIGETILDIASDGVDAFDSLAKAIQRAALEYLLFGKGGVASLGTGNAGGLLGSAVSSIFGGYRASGGAVSSGKGYIVGENGPEWFEPSSSGTIISNKSLQSSIGSRGVGGGTTFQIIDQRSTSAPDVEVQSTTGPSGREMVTMILKDEIAKGSLDKSMGGRFGTKPKKVGR</sequence>
<protein>
    <recommendedName>
        <fullName evidence="4">Bacteriophage tail tape measure N-terminal domain-containing protein</fullName>
    </recommendedName>
</protein>
<evidence type="ECO:0000313" key="3">
    <source>
        <dbReference type="Proteomes" id="UP000217935"/>
    </source>
</evidence>
<feature type="coiled-coil region" evidence="1">
    <location>
        <begin position="293"/>
        <end position="323"/>
    </location>
</feature>
<evidence type="ECO:0000256" key="1">
    <source>
        <dbReference type="SAM" id="Coils"/>
    </source>
</evidence>
<proteinExistence type="predicted"/>
<accession>A0A291GAN1</accession>
<dbReference type="Proteomes" id="UP000217935">
    <property type="component" value="Chromosome"/>
</dbReference>
<dbReference type="KEGG" id="ceh:CEW89_08400"/>
<keyword evidence="3" id="KW-1185">Reference proteome</keyword>
<name>A0A291GAN1_9RHOB</name>
<dbReference type="AlphaFoldDB" id="A0A291GAN1"/>
<evidence type="ECO:0000313" key="2">
    <source>
        <dbReference type="EMBL" id="ATG47593.1"/>
    </source>
</evidence>
<feature type="coiled-coil region" evidence="1">
    <location>
        <begin position="123"/>
        <end position="150"/>
    </location>
</feature>
<reference evidence="2 3" key="1">
    <citation type="submission" date="2017-06" db="EMBL/GenBank/DDBJ databases">
        <title>Celeribacter sp. TSPH2 complete genome sequence.</title>
        <authorList>
            <person name="Woo J.-H."/>
            <person name="Kim H.-S."/>
        </authorList>
    </citation>
    <scope>NUCLEOTIDE SEQUENCE [LARGE SCALE GENOMIC DNA]</scope>
    <source>
        <strain evidence="2 3">TSPH2</strain>
    </source>
</reference>
<dbReference type="EMBL" id="CP022196">
    <property type="protein sequence ID" value="ATG47593.1"/>
    <property type="molecule type" value="Genomic_DNA"/>
</dbReference>
<keyword evidence="1" id="KW-0175">Coiled coil</keyword>
<evidence type="ECO:0008006" key="4">
    <source>
        <dbReference type="Google" id="ProtNLM"/>
    </source>
</evidence>
<dbReference type="OrthoDB" id="5461326at2"/>